<dbReference type="Proteomes" id="UP001055879">
    <property type="component" value="Linkage Group LG07"/>
</dbReference>
<reference evidence="1 2" key="2">
    <citation type="journal article" date="2022" name="Mol. Ecol. Resour.">
        <title>The genomes of chicory, endive, great burdock and yacon provide insights into Asteraceae paleo-polyploidization history and plant inulin production.</title>
        <authorList>
            <person name="Fan W."/>
            <person name="Wang S."/>
            <person name="Wang H."/>
            <person name="Wang A."/>
            <person name="Jiang F."/>
            <person name="Liu H."/>
            <person name="Zhao H."/>
            <person name="Xu D."/>
            <person name="Zhang Y."/>
        </authorList>
    </citation>
    <scope>NUCLEOTIDE SEQUENCE [LARGE SCALE GENOMIC DNA]</scope>
    <source>
        <strain evidence="2">cv. Niubang</strain>
    </source>
</reference>
<keyword evidence="2" id="KW-1185">Reference proteome</keyword>
<sequence length="114" mass="12944">MQLPSATQVQGASTHGLGHIGAFGLKPMLDGNKRNYWRDLDTALFILKHLYQDIPDRPEIPDELLDNEINQATDDFHGWYNNEEAAEDDLPLTFSNSKFVKKFSRRAKSFIGHG</sequence>
<reference evidence="2" key="1">
    <citation type="journal article" date="2022" name="Mol. Ecol. Resour.">
        <title>The genomes of chicory, endive, great burdock and yacon provide insights into Asteraceae palaeo-polyploidization history and plant inulin production.</title>
        <authorList>
            <person name="Fan W."/>
            <person name="Wang S."/>
            <person name="Wang H."/>
            <person name="Wang A."/>
            <person name="Jiang F."/>
            <person name="Liu H."/>
            <person name="Zhao H."/>
            <person name="Xu D."/>
            <person name="Zhang Y."/>
        </authorList>
    </citation>
    <scope>NUCLEOTIDE SEQUENCE [LARGE SCALE GENOMIC DNA]</scope>
    <source>
        <strain evidence="2">cv. Niubang</strain>
    </source>
</reference>
<evidence type="ECO:0000313" key="2">
    <source>
        <dbReference type="Proteomes" id="UP001055879"/>
    </source>
</evidence>
<comment type="caution">
    <text evidence="1">The sequence shown here is derived from an EMBL/GenBank/DDBJ whole genome shotgun (WGS) entry which is preliminary data.</text>
</comment>
<accession>A0ACB9AWX1</accession>
<evidence type="ECO:0000313" key="1">
    <source>
        <dbReference type="EMBL" id="KAI3714749.1"/>
    </source>
</evidence>
<gene>
    <name evidence="1" type="ORF">L6452_21708</name>
</gene>
<name>A0ACB9AWX1_ARCLA</name>
<protein>
    <submittedName>
        <fullName evidence="1">Uncharacterized protein</fullName>
    </submittedName>
</protein>
<proteinExistence type="predicted"/>
<organism evidence="1 2">
    <name type="scientific">Arctium lappa</name>
    <name type="common">Greater burdock</name>
    <name type="synonym">Lappa major</name>
    <dbReference type="NCBI Taxonomy" id="4217"/>
    <lineage>
        <taxon>Eukaryota</taxon>
        <taxon>Viridiplantae</taxon>
        <taxon>Streptophyta</taxon>
        <taxon>Embryophyta</taxon>
        <taxon>Tracheophyta</taxon>
        <taxon>Spermatophyta</taxon>
        <taxon>Magnoliopsida</taxon>
        <taxon>eudicotyledons</taxon>
        <taxon>Gunneridae</taxon>
        <taxon>Pentapetalae</taxon>
        <taxon>asterids</taxon>
        <taxon>campanulids</taxon>
        <taxon>Asterales</taxon>
        <taxon>Asteraceae</taxon>
        <taxon>Carduoideae</taxon>
        <taxon>Cardueae</taxon>
        <taxon>Arctiinae</taxon>
        <taxon>Arctium</taxon>
    </lineage>
</organism>
<dbReference type="EMBL" id="CM042053">
    <property type="protein sequence ID" value="KAI3714749.1"/>
    <property type="molecule type" value="Genomic_DNA"/>
</dbReference>